<proteinExistence type="predicted"/>
<dbReference type="InterPro" id="IPR001647">
    <property type="entry name" value="HTH_TetR"/>
</dbReference>
<dbReference type="SUPFAM" id="SSF46689">
    <property type="entry name" value="Homeodomain-like"/>
    <property type="match status" value="1"/>
</dbReference>
<dbReference type="PROSITE" id="PS50977">
    <property type="entry name" value="HTH_TETR_2"/>
    <property type="match status" value="1"/>
</dbReference>
<evidence type="ECO:0000313" key="5">
    <source>
        <dbReference type="Proteomes" id="UP000594800"/>
    </source>
</evidence>
<sequence>MTAQDRKTQILDATILLLAEQGLDGVTHRAVDQRAGLPQGSTSYYFSKKLPLLLAASEHLAGILEKDCDELQVAFSDLVAKEGMDAAVRFVAEELVSFTDTSRHLFLARVELTLASARREDMAEVAARLTSAARRPLIFFLELISDQKSEGAVETCAGLIDGISLMYATGQGPKPTVDQISTVVRSVL</sequence>
<dbReference type="Pfam" id="PF00440">
    <property type="entry name" value="TetR_N"/>
    <property type="match status" value="1"/>
</dbReference>
<dbReference type="InterPro" id="IPR036271">
    <property type="entry name" value="Tet_transcr_reg_TetR-rel_C_sf"/>
</dbReference>
<organism evidence="4 5">
    <name type="scientific">Pontivivens ytuae</name>
    <dbReference type="NCBI Taxonomy" id="2789856"/>
    <lineage>
        <taxon>Bacteria</taxon>
        <taxon>Pseudomonadati</taxon>
        <taxon>Pseudomonadota</taxon>
        <taxon>Alphaproteobacteria</taxon>
        <taxon>Rhodobacterales</taxon>
        <taxon>Paracoccaceae</taxon>
        <taxon>Pontivivens</taxon>
    </lineage>
</organism>
<name>A0A7S9LW20_9RHOB</name>
<dbReference type="RefSeq" id="WP_196105047.1">
    <property type="nucleotide sequence ID" value="NZ_CP064942.1"/>
</dbReference>
<dbReference type="EMBL" id="CP064942">
    <property type="protein sequence ID" value="QPH55785.1"/>
    <property type="molecule type" value="Genomic_DNA"/>
</dbReference>
<dbReference type="Pfam" id="PF17940">
    <property type="entry name" value="TetR_C_31"/>
    <property type="match status" value="1"/>
</dbReference>
<evidence type="ECO:0000256" key="2">
    <source>
        <dbReference type="PROSITE-ProRule" id="PRU00335"/>
    </source>
</evidence>
<dbReference type="InterPro" id="IPR009057">
    <property type="entry name" value="Homeodomain-like_sf"/>
</dbReference>
<dbReference type="InterPro" id="IPR041583">
    <property type="entry name" value="TetR_C_31"/>
</dbReference>
<protein>
    <submittedName>
        <fullName evidence="4">TetR family transcriptional regulator</fullName>
    </submittedName>
</protein>
<feature type="DNA-binding region" description="H-T-H motif" evidence="2">
    <location>
        <begin position="27"/>
        <end position="46"/>
    </location>
</feature>
<reference evidence="4 5" key="1">
    <citation type="submission" date="2020-11" db="EMBL/GenBank/DDBJ databases">
        <title>Description of Pontivivens ytuae sp. nov. isolated from deep sea sediment of Mariana Trench.</title>
        <authorList>
            <person name="Wang Z."/>
            <person name="Sun Q.-L."/>
            <person name="Xu X.-D."/>
            <person name="Tang Y.-Z."/>
            <person name="Zhang J."/>
        </authorList>
    </citation>
    <scope>NUCLEOTIDE SEQUENCE [LARGE SCALE GENOMIC DNA]</scope>
    <source>
        <strain evidence="4 5">MT2928</strain>
    </source>
</reference>
<dbReference type="GO" id="GO:0003677">
    <property type="term" value="F:DNA binding"/>
    <property type="evidence" value="ECO:0007669"/>
    <property type="project" value="UniProtKB-UniRule"/>
</dbReference>
<evidence type="ECO:0000256" key="1">
    <source>
        <dbReference type="ARBA" id="ARBA00023125"/>
    </source>
</evidence>
<keyword evidence="5" id="KW-1185">Reference proteome</keyword>
<keyword evidence="1 2" id="KW-0238">DNA-binding</keyword>
<feature type="domain" description="HTH tetR-type" evidence="3">
    <location>
        <begin position="4"/>
        <end position="64"/>
    </location>
</feature>
<dbReference type="Proteomes" id="UP000594800">
    <property type="component" value="Chromosome"/>
</dbReference>
<dbReference type="SUPFAM" id="SSF48498">
    <property type="entry name" value="Tetracyclin repressor-like, C-terminal domain"/>
    <property type="match status" value="1"/>
</dbReference>
<evidence type="ECO:0000259" key="3">
    <source>
        <dbReference type="PROSITE" id="PS50977"/>
    </source>
</evidence>
<dbReference type="Gene3D" id="1.10.357.10">
    <property type="entry name" value="Tetracycline Repressor, domain 2"/>
    <property type="match status" value="1"/>
</dbReference>
<dbReference type="KEGG" id="poz:I0K15_08715"/>
<dbReference type="AlphaFoldDB" id="A0A7S9LW20"/>
<evidence type="ECO:0000313" key="4">
    <source>
        <dbReference type="EMBL" id="QPH55785.1"/>
    </source>
</evidence>
<accession>A0A7S9LW20</accession>
<gene>
    <name evidence="4" type="ORF">I0K15_08715</name>
</gene>